<gene>
    <name evidence="2" type="ORF">C5O19_08290</name>
</gene>
<dbReference type="InterPro" id="IPR025411">
    <property type="entry name" value="DUF4136"/>
</dbReference>
<dbReference type="OrthoDB" id="118896at2"/>
<evidence type="ECO:0000313" key="3">
    <source>
        <dbReference type="Proteomes" id="UP000239590"/>
    </source>
</evidence>
<dbReference type="Gene3D" id="3.30.160.670">
    <property type="match status" value="1"/>
</dbReference>
<dbReference type="AlphaFoldDB" id="A0A2S7IPI6"/>
<proteinExistence type="predicted"/>
<evidence type="ECO:0000259" key="1">
    <source>
        <dbReference type="Pfam" id="PF13590"/>
    </source>
</evidence>
<reference evidence="3" key="1">
    <citation type="submission" date="2018-02" db="EMBL/GenBank/DDBJ databases">
        <title>Genome sequencing of Solimonas sp. HR-BB.</title>
        <authorList>
            <person name="Lee Y."/>
            <person name="Jeon C.O."/>
        </authorList>
    </citation>
    <scope>NUCLEOTIDE SEQUENCE [LARGE SCALE GENOMIC DNA]</scope>
    <source>
        <strain evidence="3">HR-U</strain>
    </source>
</reference>
<dbReference type="Pfam" id="PF13590">
    <property type="entry name" value="DUF4136"/>
    <property type="match status" value="1"/>
</dbReference>
<dbReference type="RefSeq" id="WP_104711253.1">
    <property type="nucleotide sequence ID" value="NZ_PTRA01000001.1"/>
</dbReference>
<dbReference type="PROSITE" id="PS51257">
    <property type="entry name" value="PROKAR_LIPOPROTEIN"/>
    <property type="match status" value="1"/>
</dbReference>
<name>A0A2S7IPI6_9BACT</name>
<comment type="caution">
    <text evidence="2">The sequence shown here is derived from an EMBL/GenBank/DDBJ whole genome shotgun (WGS) entry which is preliminary data.</text>
</comment>
<dbReference type="Proteomes" id="UP000239590">
    <property type="component" value="Unassembled WGS sequence"/>
</dbReference>
<dbReference type="EMBL" id="PTRA01000001">
    <property type="protein sequence ID" value="PQA59621.1"/>
    <property type="molecule type" value="Genomic_DNA"/>
</dbReference>
<accession>A0A2S7IPI6</accession>
<evidence type="ECO:0000313" key="2">
    <source>
        <dbReference type="EMBL" id="PQA59621.1"/>
    </source>
</evidence>
<protein>
    <submittedName>
        <fullName evidence="2">DUF4136 domain-containing protein</fullName>
    </submittedName>
</protein>
<feature type="domain" description="DUF4136" evidence="1">
    <location>
        <begin position="21"/>
        <end position="173"/>
    </location>
</feature>
<keyword evidence="3" id="KW-1185">Reference proteome</keyword>
<sequence length="177" mass="20057">MRILTTLALGAVLTSCSYSNVKSRTDDQADLKAYKTYNFMDVELQGAERDSVTNTAMNEIKQAVAREMNARGYQTYGKPDLLINIGLVIQEKTQTRQTDIREAPRYIGQRRYSWKSETVPVGQYKEGTLSVELVDAQQNKMVWDAVGSTVLNKRSRQPEQIDKAVSKLFDKFPVPVK</sequence>
<organism evidence="2 3">
    <name type="scientific">Siphonobacter curvatus</name>
    <dbReference type="NCBI Taxonomy" id="2094562"/>
    <lineage>
        <taxon>Bacteria</taxon>
        <taxon>Pseudomonadati</taxon>
        <taxon>Bacteroidota</taxon>
        <taxon>Cytophagia</taxon>
        <taxon>Cytophagales</taxon>
        <taxon>Cytophagaceae</taxon>
        <taxon>Siphonobacter</taxon>
    </lineage>
</organism>